<reference evidence="6" key="1">
    <citation type="journal article" date="2014" name="BMC Genomics">
        <title>Genome characteristics reveal the impact of lichenization on lichen-forming fungus Endocarpon pusillum Hedwig (Verrucariales, Ascomycota).</title>
        <authorList>
            <person name="Wang Y.-Y."/>
            <person name="Liu B."/>
            <person name="Zhang X.-Y."/>
            <person name="Zhou Q.-M."/>
            <person name="Zhang T."/>
            <person name="Li H."/>
            <person name="Yu Y.-F."/>
            <person name="Zhang X.-L."/>
            <person name="Hao X.-Y."/>
            <person name="Wang M."/>
            <person name="Wang L."/>
            <person name="Wei J.-C."/>
        </authorList>
    </citation>
    <scope>NUCLEOTIDE SEQUENCE [LARGE SCALE GENOMIC DNA]</scope>
    <source>
        <strain evidence="6">Z07020 / HMAS-L-300199</strain>
    </source>
</reference>
<dbReference type="eggNOG" id="ENOG502S2VB">
    <property type="taxonomic scope" value="Eukaryota"/>
</dbReference>
<dbReference type="Proteomes" id="UP000019373">
    <property type="component" value="Unassembled WGS sequence"/>
</dbReference>
<feature type="region of interest" description="Disordered" evidence="4">
    <location>
        <begin position="483"/>
        <end position="513"/>
    </location>
</feature>
<dbReference type="RefSeq" id="XP_007799857.1">
    <property type="nucleotide sequence ID" value="XM_007801666.1"/>
</dbReference>
<feature type="compositionally biased region" description="Low complexity" evidence="4">
    <location>
        <begin position="271"/>
        <end position="281"/>
    </location>
</feature>
<comment type="similarity">
    <text evidence="1">Belongs to the ATG14 family.</text>
</comment>
<dbReference type="GO" id="GO:0005768">
    <property type="term" value="C:endosome"/>
    <property type="evidence" value="ECO:0007669"/>
    <property type="project" value="TreeGrafter"/>
</dbReference>
<dbReference type="GO" id="GO:0000149">
    <property type="term" value="F:SNARE binding"/>
    <property type="evidence" value="ECO:0007669"/>
    <property type="project" value="TreeGrafter"/>
</dbReference>
<accession>U1GQ62</accession>
<dbReference type="PANTHER" id="PTHR15157">
    <property type="entry name" value="UV RADIATION RESISTANCE-ASSOCIATED GENE PROTEIN"/>
    <property type="match status" value="1"/>
</dbReference>
<evidence type="ECO:0000313" key="6">
    <source>
        <dbReference type="Proteomes" id="UP000019373"/>
    </source>
</evidence>
<evidence type="ECO:0000256" key="2">
    <source>
        <dbReference type="ARBA" id="ARBA00013807"/>
    </source>
</evidence>
<dbReference type="Pfam" id="PF10186">
    <property type="entry name" value="ATG14"/>
    <property type="match status" value="1"/>
</dbReference>
<organism evidence="5 6">
    <name type="scientific">Endocarpon pusillum (strain Z07020 / HMAS-L-300199)</name>
    <name type="common">Lichen-forming fungus</name>
    <dbReference type="NCBI Taxonomy" id="1263415"/>
    <lineage>
        <taxon>Eukaryota</taxon>
        <taxon>Fungi</taxon>
        <taxon>Dikarya</taxon>
        <taxon>Ascomycota</taxon>
        <taxon>Pezizomycotina</taxon>
        <taxon>Eurotiomycetes</taxon>
        <taxon>Chaetothyriomycetidae</taxon>
        <taxon>Verrucariales</taxon>
        <taxon>Verrucariaceae</taxon>
        <taxon>Endocarpon</taxon>
    </lineage>
</organism>
<proteinExistence type="inferred from homology"/>
<dbReference type="AlphaFoldDB" id="U1GQ62"/>
<evidence type="ECO:0000256" key="3">
    <source>
        <dbReference type="ARBA" id="ARBA00023054"/>
    </source>
</evidence>
<sequence length="544" mass="61751">MECDICMRSYSSRLPFCCPSCARSVLYEPRLRNAKLLLEKEHLASRIESIHSSAKGTDKTPNTLEVRQDGQAITRWSVESRNIQKAQAKDRTKVIHEHIQTLRAEIKAFREEIAKRKAMLQKKRSEWSTIKSAVSERQKASSEKAQEEIKKITQSWDTIQNKAIETRSFLCREAAHLHGLRQRKKMRGGVVRDQYTIGGIPLLDLKDINSAKANELTTSLNNTAHLVVLISFYLSLRLPAEITLPHRNYPLPTIFTPTNSYQGREVPFLGTTPTSSSTNSPAGSRHTDLRPLPRPRPLFIEPENLKDKTPHIAKRDSTAFAFFLEGISLLAWDIAWLCRSQGMYAGTESWEDVCNMGRNLWNLLIAPPQSPALLRVLSGRDVRQQRTITPSAHLAAPYRSLRLGHFSHDSAHSFPVNGADFLRGWKLTKYTMIVDPLKRALIGEMSNAEWEMLEQDEWDDGGEQFRADEAVFIRNRNSAEMEGRSSFDDARSIMTARTERRSEDRRVETDRGKELVDADADATVAVSGRVKGTSGWTKVKNREK</sequence>
<evidence type="ECO:0000256" key="4">
    <source>
        <dbReference type="SAM" id="MobiDB-lite"/>
    </source>
</evidence>
<keyword evidence="6" id="KW-1185">Reference proteome</keyword>
<dbReference type="EMBL" id="KE720876">
    <property type="protein sequence ID" value="ERF74473.1"/>
    <property type="molecule type" value="Genomic_DNA"/>
</dbReference>
<dbReference type="InterPro" id="IPR018791">
    <property type="entry name" value="UV_resistance/autophagy_Atg14"/>
</dbReference>
<dbReference type="GO" id="GO:0035493">
    <property type="term" value="P:SNARE complex assembly"/>
    <property type="evidence" value="ECO:0007669"/>
    <property type="project" value="TreeGrafter"/>
</dbReference>
<evidence type="ECO:0000313" key="5">
    <source>
        <dbReference type="EMBL" id="ERF74473.1"/>
    </source>
</evidence>
<evidence type="ECO:0000256" key="1">
    <source>
        <dbReference type="ARBA" id="ARBA00009574"/>
    </source>
</evidence>
<dbReference type="PANTHER" id="PTHR15157:SF13">
    <property type="entry name" value="AUTOPHAGY-RELATED PROTEIN 14"/>
    <property type="match status" value="1"/>
</dbReference>
<keyword evidence="3" id="KW-0175">Coiled coil</keyword>
<feature type="region of interest" description="Disordered" evidence="4">
    <location>
        <begin position="269"/>
        <end position="296"/>
    </location>
</feature>
<dbReference type="GO" id="GO:0032991">
    <property type="term" value="C:protein-containing complex"/>
    <property type="evidence" value="ECO:0007669"/>
    <property type="project" value="UniProtKB-ARBA"/>
</dbReference>
<dbReference type="GO" id="GO:0000323">
    <property type="term" value="C:lytic vacuole"/>
    <property type="evidence" value="ECO:0007669"/>
    <property type="project" value="TreeGrafter"/>
</dbReference>
<name>U1GQ62_ENDPU</name>
<dbReference type="GeneID" id="19238946"/>
<dbReference type="OrthoDB" id="16772at2759"/>
<dbReference type="OMA" id="HYLSIRL"/>
<gene>
    <name evidence="5" type="ORF">EPUS_03911</name>
</gene>
<protein>
    <recommendedName>
        <fullName evidence="2">Autophagy-related protein 14</fullName>
    </recommendedName>
</protein>
<dbReference type="HOGENOM" id="CLU_021590_1_0_1"/>